<dbReference type="PANTHER" id="PTHR39624:SF2">
    <property type="entry name" value="OSMC-LIKE PROTEIN"/>
    <property type="match status" value="1"/>
</dbReference>
<dbReference type="Proteomes" id="UP000184048">
    <property type="component" value="Unassembled WGS sequence"/>
</dbReference>
<keyword evidence="2" id="KW-1185">Reference proteome</keyword>
<name>A0A1M4X9Z1_9BACT</name>
<evidence type="ECO:0000313" key="2">
    <source>
        <dbReference type="Proteomes" id="UP000184048"/>
    </source>
</evidence>
<sequence>MTSTVVYTGELRTTCTHLRSGSNFETDAPVDNQGKGERFSPTDLMATSLGTCMITVMGIKARSMGFDLDKVTVEVEKVMKPDPRRVAAINLLFHFPENLKEVDDKTKMILKNTGINCPVQKSIHPDLEVNINWGSWS</sequence>
<dbReference type="OrthoDB" id="290036at2"/>
<dbReference type="PANTHER" id="PTHR39624">
    <property type="entry name" value="PROTEIN INVOLVED IN RIMO-MEDIATED BETA-METHYLTHIOLATION OF RIBOSOMAL PROTEIN S12 YCAO"/>
    <property type="match status" value="1"/>
</dbReference>
<dbReference type="InterPro" id="IPR003718">
    <property type="entry name" value="OsmC/Ohr_fam"/>
</dbReference>
<accession>A0A1M4X9Z1</accession>
<protein>
    <submittedName>
        <fullName evidence="1">Uncharacterized OsmC-related protein</fullName>
    </submittedName>
</protein>
<reference evidence="1 2" key="1">
    <citation type="submission" date="2016-11" db="EMBL/GenBank/DDBJ databases">
        <authorList>
            <person name="Jaros S."/>
            <person name="Januszkiewicz K."/>
            <person name="Wedrychowicz H."/>
        </authorList>
    </citation>
    <scope>NUCLEOTIDE SEQUENCE [LARGE SCALE GENOMIC DNA]</scope>
    <source>
        <strain evidence="1 2">DSM 18119</strain>
    </source>
</reference>
<proteinExistence type="predicted"/>
<dbReference type="InterPro" id="IPR036102">
    <property type="entry name" value="OsmC/Ohrsf"/>
</dbReference>
<evidence type="ECO:0000313" key="1">
    <source>
        <dbReference type="EMBL" id="SHE90231.1"/>
    </source>
</evidence>
<dbReference type="EMBL" id="FQUU01000004">
    <property type="protein sequence ID" value="SHE90231.1"/>
    <property type="molecule type" value="Genomic_DNA"/>
</dbReference>
<dbReference type="RefSeq" id="WP_072834604.1">
    <property type="nucleotide sequence ID" value="NZ_FQUU01000004.1"/>
</dbReference>
<organism evidence="1 2">
    <name type="scientific">Flavisolibacter ginsengisoli DSM 18119</name>
    <dbReference type="NCBI Taxonomy" id="1121884"/>
    <lineage>
        <taxon>Bacteria</taxon>
        <taxon>Pseudomonadati</taxon>
        <taxon>Bacteroidota</taxon>
        <taxon>Chitinophagia</taxon>
        <taxon>Chitinophagales</taxon>
        <taxon>Chitinophagaceae</taxon>
        <taxon>Flavisolibacter</taxon>
    </lineage>
</organism>
<dbReference type="Pfam" id="PF02566">
    <property type="entry name" value="OsmC"/>
    <property type="match status" value="1"/>
</dbReference>
<dbReference type="SUPFAM" id="SSF82784">
    <property type="entry name" value="OsmC-like"/>
    <property type="match status" value="1"/>
</dbReference>
<dbReference type="InterPro" id="IPR015946">
    <property type="entry name" value="KH_dom-like_a/b"/>
</dbReference>
<dbReference type="AlphaFoldDB" id="A0A1M4X9Z1"/>
<dbReference type="STRING" id="1121884.SAMN02745131_01397"/>
<gene>
    <name evidence="1" type="ORF">SAMN02745131_01397</name>
</gene>
<dbReference type="Gene3D" id="3.30.300.20">
    <property type="match status" value="1"/>
</dbReference>